<organism evidence="2 3">
    <name type="scientific">Eleginops maclovinus</name>
    <name type="common">Patagonian blennie</name>
    <name type="synonym">Eleginus maclovinus</name>
    <dbReference type="NCBI Taxonomy" id="56733"/>
    <lineage>
        <taxon>Eukaryota</taxon>
        <taxon>Metazoa</taxon>
        <taxon>Chordata</taxon>
        <taxon>Craniata</taxon>
        <taxon>Vertebrata</taxon>
        <taxon>Euteleostomi</taxon>
        <taxon>Actinopterygii</taxon>
        <taxon>Neopterygii</taxon>
        <taxon>Teleostei</taxon>
        <taxon>Neoteleostei</taxon>
        <taxon>Acanthomorphata</taxon>
        <taxon>Eupercaria</taxon>
        <taxon>Perciformes</taxon>
        <taxon>Notothenioidei</taxon>
        <taxon>Eleginopidae</taxon>
        <taxon>Eleginops</taxon>
    </lineage>
</organism>
<dbReference type="Proteomes" id="UP001346869">
    <property type="component" value="Unassembled WGS sequence"/>
</dbReference>
<dbReference type="AlphaFoldDB" id="A0AAN8AJW3"/>
<protein>
    <submittedName>
        <fullName evidence="2">Uncharacterized protein</fullName>
    </submittedName>
</protein>
<gene>
    <name evidence="2" type="ORF">PBY51_011072</name>
</gene>
<accession>A0AAN8AJW3</accession>
<evidence type="ECO:0000313" key="2">
    <source>
        <dbReference type="EMBL" id="KAK5857858.1"/>
    </source>
</evidence>
<keyword evidence="1" id="KW-0175">Coiled coil</keyword>
<keyword evidence="3" id="KW-1185">Reference proteome</keyword>
<evidence type="ECO:0000313" key="3">
    <source>
        <dbReference type="Proteomes" id="UP001346869"/>
    </source>
</evidence>
<evidence type="ECO:0000256" key="1">
    <source>
        <dbReference type="SAM" id="Coils"/>
    </source>
</evidence>
<sequence length="199" mass="23463">MRNESFPLRAERNAIKKQNCELKIQIVYLKAQYQRNKPFHDTYNALKAGVEAQSEQQKVLLKDIDFFQKQIERKNILNGEFLRIKSEKNKLRFQNSLLRRDVEELFGKLKANQSRAGQDDFFTAGKDTAGPLRDDLKLKLRELQEIRERVRAMEEENDALLLAHAQQLCKERPKVGPWTPQIFNRGVKMAQRNWAYELC</sequence>
<reference evidence="2 3" key="1">
    <citation type="journal article" date="2023" name="Genes (Basel)">
        <title>Chromosome-Level Genome Assembly and Circadian Gene Repertoire of the Patagonia Blennie Eleginops maclovinus-The Closest Ancestral Proxy of Antarctic Cryonotothenioids.</title>
        <authorList>
            <person name="Cheng C.C."/>
            <person name="Rivera-Colon A.G."/>
            <person name="Minhas B.F."/>
            <person name="Wilson L."/>
            <person name="Rayamajhi N."/>
            <person name="Vargas-Chacoff L."/>
            <person name="Catchen J.M."/>
        </authorList>
    </citation>
    <scope>NUCLEOTIDE SEQUENCE [LARGE SCALE GENOMIC DNA]</scope>
    <source>
        <strain evidence="2">JMC-PN-2008</strain>
    </source>
</reference>
<reference evidence="2 3" key="2">
    <citation type="journal article" date="2023" name="Mol. Biol. Evol.">
        <title>Genomics of Secondarily Temperate Adaptation in the Only Non-Antarctic Icefish.</title>
        <authorList>
            <person name="Rivera-Colon A.G."/>
            <person name="Rayamajhi N."/>
            <person name="Minhas B.F."/>
            <person name="Madrigal G."/>
            <person name="Bilyk K.T."/>
            <person name="Yoon V."/>
            <person name="Hune M."/>
            <person name="Gregory S."/>
            <person name="Cheng C.H.C."/>
            <person name="Catchen J.M."/>
        </authorList>
    </citation>
    <scope>NUCLEOTIDE SEQUENCE [LARGE SCALE GENOMIC DNA]</scope>
    <source>
        <strain evidence="2">JMC-PN-2008</strain>
    </source>
</reference>
<comment type="caution">
    <text evidence="2">The sequence shown here is derived from an EMBL/GenBank/DDBJ whole genome shotgun (WGS) entry which is preliminary data.</text>
</comment>
<feature type="coiled-coil region" evidence="1">
    <location>
        <begin position="133"/>
        <end position="163"/>
    </location>
</feature>
<proteinExistence type="predicted"/>
<name>A0AAN8AJW3_ELEMC</name>
<dbReference type="EMBL" id="JAUZQC010000016">
    <property type="protein sequence ID" value="KAK5857858.1"/>
    <property type="molecule type" value="Genomic_DNA"/>
</dbReference>